<dbReference type="GO" id="GO:0005737">
    <property type="term" value="C:cytoplasm"/>
    <property type="evidence" value="ECO:0007669"/>
    <property type="project" value="TreeGrafter"/>
</dbReference>
<dbReference type="InterPro" id="IPR011009">
    <property type="entry name" value="Kinase-like_dom_sf"/>
</dbReference>
<evidence type="ECO:0000256" key="6">
    <source>
        <dbReference type="ARBA" id="ARBA00022840"/>
    </source>
</evidence>
<protein>
    <recommendedName>
        <fullName evidence="1">cyclin-dependent kinase</fullName>
        <ecNumber evidence="1">2.7.11.22</ecNumber>
    </recommendedName>
</protein>
<dbReference type="Gene3D" id="1.10.510.10">
    <property type="entry name" value="Transferase(Phosphotransferase) domain 1"/>
    <property type="match status" value="1"/>
</dbReference>
<dbReference type="PANTHER" id="PTHR24056:SF254">
    <property type="entry name" value="CYCLIN-DEPENDENT KINASE 2"/>
    <property type="match status" value="1"/>
</dbReference>
<keyword evidence="3" id="KW-0808">Transferase</keyword>
<keyword evidence="6" id="KW-0067">ATP-binding</keyword>
<accession>A0A9K3GQM2</accession>
<evidence type="ECO:0000256" key="5">
    <source>
        <dbReference type="ARBA" id="ARBA00022777"/>
    </source>
</evidence>
<evidence type="ECO:0000313" key="8">
    <source>
        <dbReference type="Proteomes" id="UP000265618"/>
    </source>
</evidence>
<keyword evidence="4" id="KW-0547">Nucleotide-binding</keyword>
<dbReference type="EMBL" id="BDIP01007092">
    <property type="protein sequence ID" value="GIQ91065.1"/>
    <property type="molecule type" value="Genomic_DNA"/>
</dbReference>
<dbReference type="AlphaFoldDB" id="A0A9K3GQM2"/>
<dbReference type="EC" id="2.7.11.22" evidence="1"/>
<name>A0A9K3GQM2_9EUKA</name>
<dbReference type="GO" id="GO:0007165">
    <property type="term" value="P:signal transduction"/>
    <property type="evidence" value="ECO:0007669"/>
    <property type="project" value="TreeGrafter"/>
</dbReference>
<dbReference type="SUPFAM" id="SSF56112">
    <property type="entry name" value="Protein kinase-like (PK-like)"/>
    <property type="match status" value="1"/>
</dbReference>
<evidence type="ECO:0000256" key="1">
    <source>
        <dbReference type="ARBA" id="ARBA00012425"/>
    </source>
</evidence>
<dbReference type="GO" id="GO:0030332">
    <property type="term" value="F:cyclin binding"/>
    <property type="evidence" value="ECO:0007669"/>
    <property type="project" value="TreeGrafter"/>
</dbReference>
<dbReference type="InterPro" id="IPR050108">
    <property type="entry name" value="CDK"/>
</dbReference>
<dbReference type="GO" id="GO:0005524">
    <property type="term" value="F:ATP binding"/>
    <property type="evidence" value="ECO:0007669"/>
    <property type="project" value="UniProtKB-KW"/>
</dbReference>
<keyword evidence="8" id="KW-1185">Reference proteome</keyword>
<organism evidence="7 8">
    <name type="scientific">Kipferlia bialata</name>
    <dbReference type="NCBI Taxonomy" id="797122"/>
    <lineage>
        <taxon>Eukaryota</taxon>
        <taxon>Metamonada</taxon>
        <taxon>Carpediemonas-like organisms</taxon>
        <taxon>Kipferlia</taxon>
    </lineage>
</organism>
<sequence length="100" mass="11049">KPLLPGDCEVGQLFVTFELLGLPTDQSWPGVTQLPLWKQSFPKFPGTGLESVLGGKLEPAGIDLMKKMLIFDPAKRISVRAALEHPYFAPIRAQLNNPQH</sequence>
<comment type="caution">
    <text evidence="7">The sequence shown here is derived from an EMBL/GenBank/DDBJ whole genome shotgun (WGS) entry which is preliminary data.</text>
</comment>
<dbReference type="GO" id="GO:0010389">
    <property type="term" value="P:regulation of G2/M transition of mitotic cell cycle"/>
    <property type="evidence" value="ECO:0007669"/>
    <property type="project" value="TreeGrafter"/>
</dbReference>
<gene>
    <name evidence="7" type="ORF">KIPB_014136</name>
</gene>
<keyword evidence="2" id="KW-0723">Serine/threonine-protein kinase</keyword>
<evidence type="ECO:0000256" key="3">
    <source>
        <dbReference type="ARBA" id="ARBA00022679"/>
    </source>
</evidence>
<evidence type="ECO:0000256" key="2">
    <source>
        <dbReference type="ARBA" id="ARBA00022527"/>
    </source>
</evidence>
<reference evidence="7 8" key="1">
    <citation type="journal article" date="2018" name="PLoS ONE">
        <title>The draft genome of Kipferlia bialata reveals reductive genome evolution in fornicate parasites.</title>
        <authorList>
            <person name="Tanifuji G."/>
            <person name="Takabayashi S."/>
            <person name="Kume K."/>
            <person name="Takagi M."/>
            <person name="Nakayama T."/>
            <person name="Kamikawa R."/>
            <person name="Inagaki Y."/>
            <person name="Hashimoto T."/>
        </authorList>
    </citation>
    <scope>NUCLEOTIDE SEQUENCE [LARGE SCALE GENOMIC DNA]</scope>
    <source>
        <strain evidence="7">NY0173</strain>
    </source>
</reference>
<dbReference type="GO" id="GO:0004693">
    <property type="term" value="F:cyclin-dependent protein serine/threonine kinase activity"/>
    <property type="evidence" value="ECO:0007669"/>
    <property type="project" value="UniProtKB-EC"/>
</dbReference>
<dbReference type="Proteomes" id="UP000265618">
    <property type="component" value="Unassembled WGS sequence"/>
</dbReference>
<dbReference type="OrthoDB" id="1576271at2759"/>
<evidence type="ECO:0000313" key="7">
    <source>
        <dbReference type="EMBL" id="GIQ91065.1"/>
    </source>
</evidence>
<dbReference type="GO" id="GO:0005634">
    <property type="term" value="C:nucleus"/>
    <property type="evidence" value="ECO:0007669"/>
    <property type="project" value="TreeGrafter"/>
</dbReference>
<keyword evidence="5" id="KW-0418">Kinase</keyword>
<dbReference type="GO" id="GO:0000307">
    <property type="term" value="C:cyclin-dependent protein kinase holoenzyme complex"/>
    <property type="evidence" value="ECO:0007669"/>
    <property type="project" value="TreeGrafter"/>
</dbReference>
<dbReference type="GO" id="GO:0000082">
    <property type="term" value="P:G1/S transition of mitotic cell cycle"/>
    <property type="evidence" value="ECO:0007669"/>
    <property type="project" value="TreeGrafter"/>
</dbReference>
<feature type="non-terminal residue" evidence="7">
    <location>
        <position position="100"/>
    </location>
</feature>
<dbReference type="GO" id="GO:0010468">
    <property type="term" value="P:regulation of gene expression"/>
    <property type="evidence" value="ECO:0007669"/>
    <property type="project" value="TreeGrafter"/>
</dbReference>
<evidence type="ECO:0000256" key="4">
    <source>
        <dbReference type="ARBA" id="ARBA00022741"/>
    </source>
</evidence>
<proteinExistence type="predicted"/>
<dbReference type="PANTHER" id="PTHR24056">
    <property type="entry name" value="CELL DIVISION PROTEIN KINASE"/>
    <property type="match status" value="1"/>
</dbReference>